<accession>A0A0C2SDI6</accession>
<evidence type="ECO:0000259" key="12">
    <source>
        <dbReference type="PROSITE" id="PS50109"/>
    </source>
</evidence>
<dbReference type="InterPro" id="IPR005467">
    <property type="entry name" value="His_kinase_dom"/>
</dbReference>
<comment type="subcellular location">
    <subcellularLocation>
        <location evidence="2">Cell membrane</location>
        <topology evidence="2">Multi-pass membrane protein</topology>
    </subcellularLocation>
</comment>
<keyword evidence="10" id="KW-0902">Two-component regulatory system</keyword>
<dbReference type="InterPro" id="IPR004358">
    <property type="entry name" value="Sig_transdc_His_kin-like_C"/>
</dbReference>
<dbReference type="PATRIC" id="fig|889306.3.peg.381"/>
<dbReference type="Gene3D" id="1.10.287.130">
    <property type="match status" value="1"/>
</dbReference>
<evidence type="ECO:0000256" key="9">
    <source>
        <dbReference type="ARBA" id="ARBA00022840"/>
    </source>
</evidence>
<dbReference type="GO" id="GO:0000155">
    <property type="term" value="F:phosphorelay sensor kinase activity"/>
    <property type="evidence" value="ECO:0007669"/>
    <property type="project" value="InterPro"/>
</dbReference>
<dbReference type="Pfam" id="PF00512">
    <property type="entry name" value="HisKA"/>
    <property type="match status" value="1"/>
</dbReference>
<dbReference type="SUPFAM" id="SSF55874">
    <property type="entry name" value="ATPase domain of HSP90 chaperone/DNA topoisomerase II/histidine kinase"/>
    <property type="match status" value="1"/>
</dbReference>
<dbReference type="Pfam" id="PF02518">
    <property type="entry name" value="HATPase_c"/>
    <property type="match status" value="1"/>
</dbReference>
<keyword evidence="8 14" id="KW-0418">Kinase</keyword>
<keyword evidence="7" id="KW-0547">Nucleotide-binding</keyword>
<evidence type="ECO:0000256" key="8">
    <source>
        <dbReference type="ARBA" id="ARBA00022777"/>
    </source>
</evidence>
<evidence type="ECO:0000256" key="6">
    <source>
        <dbReference type="ARBA" id="ARBA00022679"/>
    </source>
</evidence>
<feature type="domain" description="HAMP" evidence="13">
    <location>
        <begin position="1"/>
        <end position="45"/>
    </location>
</feature>
<dbReference type="InterPro" id="IPR036890">
    <property type="entry name" value="HATPase_C_sf"/>
</dbReference>
<dbReference type="AlphaFoldDB" id="A0A0C2SDI6"/>
<evidence type="ECO:0000256" key="5">
    <source>
        <dbReference type="ARBA" id="ARBA00022553"/>
    </source>
</evidence>
<sequence>MSEAAKHLKRGRYDIHLSHDVKERELYELIHSFKEMAGKLDQLEKLCYELLAGITHDLKTPVTSISGLLQAVKDDVVKEDEAQEFLAIALKETDRLKLMIQSLLDFEILNAGSILLRKERIDLVSFIQEMIYRWRAAHQEAEGNITVEAATVPHIVEADPIHLQQILLNVLNKARNASASGNHSIQFLLSKRDKSIEVAIIDHGHGVPNHEQVLIFERFYRGEKNKLRVRGLGLGLPFSRLLAREHGGDLELKETSEEGSTFLLTLPVEKEE</sequence>
<dbReference type="InterPro" id="IPR036097">
    <property type="entry name" value="HisK_dim/P_sf"/>
</dbReference>
<keyword evidence="4" id="KW-1003">Cell membrane</keyword>
<dbReference type="PANTHER" id="PTHR45453">
    <property type="entry name" value="PHOSPHATE REGULON SENSOR PROTEIN PHOR"/>
    <property type="match status" value="1"/>
</dbReference>
<dbReference type="SMART" id="SM00387">
    <property type="entry name" value="HATPase_c"/>
    <property type="match status" value="1"/>
</dbReference>
<evidence type="ECO:0000259" key="13">
    <source>
        <dbReference type="PROSITE" id="PS50885"/>
    </source>
</evidence>
<dbReference type="CDD" id="cd00082">
    <property type="entry name" value="HisKA"/>
    <property type="match status" value="1"/>
</dbReference>
<dbReference type="SMART" id="SM00388">
    <property type="entry name" value="HisKA"/>
    <property type="match status" value="1"/>
</dbReference>
<evidence type="ECO:0000256" key="4">
    <source>
        <dbReference type="ARBA" id="ARBA00022475"/>
    </source>
</evidence>
<comment type="caution">
    <text evidence="14">The sequence shown here is derived from an EMBL/GenBank/DDBJ whole genome shotgun (WGS) entry which is preliminary data.</text>
</comment>
<evidence type="ECO:0000256" key="3">
    <source>
        <dbReference type="ARBA" id="ARBA00012438"/>
    </source>
</evidence>
<evidence type="ECO:0000256" key="7">
    <source>
        <dbReference type="ARBA" id="ARBA00022741"/>
    </source>
</evidence>
<evidence type="ECO:0000313" key="15">
    <source>
        <dbReference type="Proteomes" id="UP000031938"/>
    </source>
</evidence>
<evidence type="ECO:0000256" key="1">
    <source>
        <dbReference type="ARBA" id="ARBA00000085"/>
    </source>
</evidence>
<evidence type="ECO:0000256" key="10">
    <source>
        <dbReference type="ARBA" id="ARBA00023012"/>
    </source>
</evidence>
<dbReference type="GO" id="GO:0005524">
    <property type="term" value="F:ATP binding"/>
    <property type="evidence" value="ECO:0007669"/>
    <property type="project" value="UniProtKB-KW"/>
</dbReference>
<dbReference type="GO" id="GO:0016036">
    <property type="term" value="P:cellular response to phosphate starvation"/>
    <property type="evidence" value="ECO:0007669"/>
    <property type="project" value="TreeGrafter"/>
</dbReference>
<dbReference type="CDD" id="cd00075">
    <property type="entry name" value="HATPase"/>
    <property type="match status" value="1"/>
</dbReference>
<evidence type="ECO:0000256" key="2">
    <source>
        <dbReference type="ARBA" id="ARBA00004651"/>
    </source>
</evidence>
<dbReference type="InterPro" id="IPR050351">
    <property type="entry name" value="BphY/WalK/GraS-like"/>
</dbReference>
<dbReference type="InterPro" id="IPR003661">
    <property type="entry name" value="HisK_dim/P_dom"/>
</dbReference>
<dbReference type="GO" id="GO:0005886">
    <property type="term" value="C:plasma membrane"/>
    <property type="evidence" value="ECO:0007669"/>
    <property type="project" value="UniProtKB-SubCell"/>
</dbReference>
<dbReference type="PANTHER" id="PTHR45453:SF1">
    <property type="entry name" value="PHOSPHATE REGULON SENSOR PROTEIN PHOR"/>
    <property type="match status" value="1"/>
</dbReference>
<dbReference type="InterPro" id="IPR003594">
    <property type="entry name" value="HATPase_dom"/>
</dbReference>
<dbReference type="PROSITE" id="PS50109">
    <property type="entry name" value="HIS_KIN"/>
    <property type="match status" value="1"/>
</dbReference>
<dbReference type="STRING" id="889306.KP78_03790"/>
<keyword evidence="6 14" id="KW-0808">Transferase</keyword>
<dbReference type="Gene3D" id="3.30.565.10">
    <property type="entry name" value="Histidine kinase-like ATPase, C-terminal domain"/>
    <property type="match status" value="1"/>
</dbReference>
<dbReference type="PRINTS" id="PR00344">
    <property type="entry name" value="BCTRLSENSOR"/>
</dbReference>
<keyword evidence="11" id="KW-0472">Membrane</keyword>
<organism evidence="14 15">
    <name type="scientific">Jeotgalibacillus soli</name>
    <dbReference type="NCBI Taxonomy" id="889306"/>
    <lineage>
        <taxon>Bacteria</taxon>
        <taxon>Bacillati</taxon>
        <taxon>Bacillota</taxon>
        <taxon>Bacilli</taxon>
        <taxon>Bacillales</taxon>
        <taxon>Caryophanaceae</taxon>
        <taxon>Jeotgalibacillus</taxon>
    </lineage>
</organism>
<name>A0A0C2SDI6_9BACL</name>
<evidence type="ECO:0000313" key="14">
    <source>
        <dbReference type="EMBL" id="KIL52009.1"/>
    </source>
</evidence>
<dbReference type="EMBL" id="JXRP01000006">
    <property type="protein sequence ID" value="KIL52009.1"/>
    <property type="molecule type" value="Genomic_DNA"/>
</dbReference>
<reference evidence="14 15" key="1">
    <citation type="submission" date="2015-01" db="EMBL/GenBank/DDBJ databases">
        <title>Genome sequencing of Jeotgalibacillus soli.</title>
        <authorList>
            <person name="Goh K.M."/>
            <person name="Chan K.-G."/>
            <person name="Yaakop A.S."/>
            <person name="Ee R."/>
            <person name="Gan H.M."/>
            <person name="Chan C.S."/>
        </authorList>
    </citation>
    <scope>NUCLEOTIDE SEQUENCE [LARGE SCALE GENOMIC DNA]</scope>
    <source>
        <strain evidence="14 15">P9</strain>
    </source>
</reference>
<keyword evidence="9" id="KW-0067">ATP-binding</keyword>
<feature type="domain" description="Histidine kinase" evidence="12">
    <location>
        <begin position="53"/>
        <end position="270"/>
    </location>
</feature>
<dbReference type="InterPro" id="IPR003660">
    <property type="entry name" value="HAMP_dom"/>
</dbReference>
<dbReference type="PROSITE" id="PS50885">
    <property type="entry name" value="HAMP"/>
    <property type="match status" value="1"/>
</dbReference>
<dbReference type="EC" id="2.7.13.3" evidence="3"/>
<dbReference type="SUPFAM" id="SSF47384">
    <property type="entry name" value="Homodimeric domain of signal transducing histidine kinase"/>
    <property type="match status" value="1"/>
</dbReference>
<gene>
    <name evidence="14" type="ORF">KP78_03790</name>
</gene>
<comment type="catalytic activity">
    <reaction evidence="1">
        <text>ATP + protein L-histidine = ADP + protein N-phospho-L-histidine.</text>
        <dbReference type="EC" id="2.7.13.3"/>
    </reaction>
</comment>
<proteinExistence type="predicted"/>
<keyword evidence="5" id="KW-0597">Phosphoprotein</keyword>
<keyword evidence="15" id="KW-1185">Reference proteome</keyword>
<dbReference type="Proteomes" id="UP000031938">
    <property type="component" value="Unassembled WGS sequence"/>
</dbReference>
<protein>
    <recommendedName>
        <fullName evidence="3">histidine kinase</fullName>
        <ecNumber evidence="3">2.7.13.3</ecNumber>
    </recommendedName>
</protein>
<evidence type="ECO:0000256" key="11">
    <source>
        <dbReference type="ARBA" id="ARBA00023136"/>
    </source>
</evidence>
<dbReference type="GO" id="GO:0004721">
    <property type="term" value="F:phosphoprotein phosphatase activity"/>
    <property type="evidence" value="ECO:0007669"/>
    <property type="project" value="TreeGrafter"/>
</dbReference>